<feature type="compositionally biased region" description="Low complexity" evidence="5">
    <location>
        <begin position="322"/>
        <end position="338"/>
    </location>
</feature>
<dbReference type="PANTHER" id="PTHR45978">
    <property type="entry name" value="SPX DOMAIN-CONTAINING PROTEIN 3"/>
    <property type="match status" value="1"/>
</dbReference>
<evidence type="ECO:0000259" key="6">
    <source>
        <dbReference type="PROSITE" id="PS50089"/>
    </source>
</evidence>
<name>A0AAV2ZLU8_9STRA</name>
<dbReference type="GO" id="GO:0016036">
    <property type="term" value="P:cellular response to phosphate starvation"/>
    <property type="evidence" value="ECO:0007669"/>
    <property type="project" value="InterPro"/>
</dbReference>
<evidence type="ECO:0000256" key="2">
    <source>
        <dbReference type="ARBA" id="ARBA00022771"/>
    </source>
</evidence>
<dbReference type="PROSITE" id="PS51382">
    <property type="entry name" value="SPX"/>
    <property type="match status" value="1"/>
</dbReference>
<dbReference type="Pfam" id="PF13445">
    <property type="entry name" value="zf-RING_UBOX"/>
    <property type="match status" value="1"/>
</dbReference>
<dbReference type="InterPro" id="IPR017907">
    <property type="entry name" value="Znf_RING_CS"/>
</dbReference>
<reference evidence="8" key="1">
    <citation type="submission" date="2022-11" db="EMBL/GenBank/DDBJ databases">
        <authorList>
            <person name="Morgan W.R."/>
            <person name="Tartar A."/>
        </authorList>
    </citation>
    <scope>NUCLEOTIDE SEQUENCE</scope>
    <source>
        <strain evidence="8">ARSEF 373</strain>
    </source>
</reference>
<dbReference type="EMBL" id="DAKRPA010000001">
    <property type="protein sequence ID" value="DBA05277.1"/>
    <property type="molecule type" value="Genomic_DNA"/>
</dbReference>
<dbReference type="InterPro" id="IPR027370">
    <property type="entry name" value="Znf-RING_euk"/>
</dbReference>
<keyword evidence="3" id="KW-0862">Zinc</keyword>
<evidence type="ECO:0000313" key="9">
    <source>
        <dbReference type="Proteomes" id="UP001146120"/>
    </source>
</evidence>
<evidence type="ECO:0000259" key="7">
    <source>
        <dbReference type="PROSITE" id="PS51382"/>
    </source>
</evidence>
<dbReference type="Pfam" id="PF03105">
    <property type="entry name" value="SPX"/>
    <property type="match status" value="2"/>
</dbReference>
<dbReference type="InterPro" id="IPR013083">
    <property type="entry name" value="Znf_RING/FYVE/PHD"/>
</dbReference>
<protein>
    <recommendedName>
        <fullName evidence="10">RING-type domain-containing protein</fullName>
    </recommendedName>
</protein>
<reference evidence="8" key="2">
    <citation type="journal article" date="2023" name="Microbiol Resour">
        <title>Decontamination and Annotation of the Draft Genome Sequence of the Oomycete Lagenidium giganteum ARSEF 373.</title>
        <authorList>
            <person name="Morgan W.R."/>
            <person name="Tartar A."/>
        </authorList>
    </citation>
    <scope>NUCLEOTIDE SEQUENCE</scope>
    <source>
        <strain evidence="8">ARSEF 373</strain>
    </source>
</reference>
<sequence length="453" mass="50761">MKFGKRMRSLASKAWEAHYVDYKQLKRVIKVLTDEQNAPAHELEAAFRSALQHEIAKVNAAHETILNELALHELTALSDSLGQRWVLPPAKARTLLVEAVEISHKIDAFRRFVVLNSLAIVKITKKFDKSTGLELKTQVIEELKSQSFYGGAGLDDVCDKASALMDRIMLCVLPDGNFRINTESSPCPICLSASMKSPITLSCAHTFCWSCLSKAAEHRFHSCPLCRKEQSIDPRDYEIDGLMKRFKRAYQFVEESLDKSPLSSSRMRPILAEAFDLVNSYIAEVEEQYANITPRTSVLDLTAMEAQAQRVLKSKVMLQAPSESSSSAASSPEPQQPQGLTSFAKGDAVEISFGEQWYPGMIMQCNDDSTYSVLWWVKDNSQRFGQHVAAARLREPVLFPPDSSYMLFDFAAGAWKTATEWAMSPFRRLHSFSMSDNDSCYNSHSSSIPMSIA</sequence>
<keyword evidence="9" id="KW-1185">Reference proteome</keyword>
<dbReference type="CDD" id="cd14447">
    <property type="entry name" value="SPX"/>
    <property type="match status" value="1"/>
</dbReference>
<dbReference type="PANTHER" id="PTHR45978:SF7">
    <property type="entry name" value="SPX DOMAIN-CONTAINING PROTEIN 4"/>
    <property type="match status" value="1"/>
</dbReference>
<dbReference type="InterPro" id="IPR004331">
    <property type="entry name" value="SPX_dom"/>
</dbReference>
<accession>A0AAV2ZLU8</accession>
<gene>
    <name evidence="8" type="ORF">N0F65_007439</name>
</gene>
<dbReference type="GO" id="GO:0008270">
    <property type="term" value="F:zinc ion binding"/>
    <property type="evidence" value="ECO:0007669"/>
    <property type="project" value="UniProtKB-KW"/>
</dbReference>
<evidence type="ECO:0000313" key="8">
    <source>
        <dbReference type="EMBL" id="DBA05277.1"/>
    </source>
</evidence>
<keyword evidence="2 4" id="KW-0863">Zinc-finger</keyword>
<proteinExistence type="predicted"/>
<feature type="domain" description="SPX" evidence="7">
    <location>
        <begin position="1"/>
        <end position="141"/>
    </location>
</feature>
<dbReference type="CDD" id="cd16449">
    <property type="entry name" value="RING-HC"/>
    <property type="match status" value="1"/>
</dbReference>
<evidence type="ECO:0000256" key="3">
    <source>
        <dbReference type="ARBA" id="ARBA00022833"/>
    </source>
</evidence>
<feature type="domain" description="RING-type" evidence="6">
    <location>
        <begin position="187"/>
        <end position="227"/>
    </location>
</feature>
<evidence type="ECO:0000256" key="1">
    <source>
        <dbReference type="ARBA" id="ARBA00022723"/>
    </source>
</evidence>
<evidence type="ECO:0000256" key="4">
    <source>
        <dbReference type="PROSITE-ProRule" id="PRU00175"/>
    </source>
</evidence>
<evidence type="ECO:0000256" key="5">
    <source>
        <dbReference type="SAM" id="MobiDB-lite"/>
    </source>
</evidence>
<evidence type="ECO:0008006" key="10">
    <source>
        <dbReference type="Google" id="ProtNLM"/>
    </source>
</evidence>
<dbReference type="InterPro" id="IPR031142">
    <property type="entry name" value="SPX_prot"/>
</dbReference>
<keyword evidence="1" id="KW-0479">Metal-binding</keyword>
<dbReference type="Gene3D" id="3.30.40.10">
    <property type="entry name" value="Zinc/RING finger domain, C3HC4 (zinc finger)"/>
    <property type="match status" value="1"/>
</dbReference>
<feature type="region of interest" description="Disordered" evidence="5">
    <location>
        <begin position="322"/>
        <end position="341"/>
    </location>
</feature>
<organism evidence="8 9">
    <name type="scientific">Lagenidium giganteum</name>
    <dbReference type="NCBI Taxonomy" id="4803"/>
    <lineage>
        <taxon>Eukaryota</taxon>
        <taxon>Sar</taxon>
        <taxon>Stramenopiles</taxon>
        <taxon>Oomycota</taxon>
        <taxon>Peronosporomycetes</taxon>
        <taxon>Pythiales</taxon>
        <taxon>Pythiaceae</taxon>
    </lineage>
</organism>
<dbReference type="PROSITE" id="PS00518">
    <property type="entry name" value="ZF_RING_1"/>
    <property type="match status" value="1"/>
</dbReference>
<dbReference type="AlphaFoldDB" id="A0AAV2ZLU8"/>
<dbReference type="PROSITE" id="PS50089">
    <property type="entry name" value="ZF_RING_2"/>
    <property type="match status" value="1"/>
</dbReference>
<dbReference type="SMART" id="SM00184">
    <property type="entry name" value="RING"/>
    <property type="match status" value="1"/>
</dbReference>
<dbReference type="SUPFAM" id="SSF57850">
    <property type="entry name" value="RING/U-box"/>
    <property type="match status" value="1"/>
</dbReference>
<dbReference type="InterPro" id="IPR001841">
    <property type="entry name" value="Znf_RING"/>
</dbReference>
<dbReference type="Proteomes" id="UP001146120">
    <property type="component" value="Unassembled WGS sequence"/>
</dbReference>
<comment type="caution">
    <text evidence="8">The sequence shown here is derived from an EMBL/GenBank/DDBJ whole genome shotgun (WGS) entry which is preliminary data.</text>
</comment>